<evidence type="ECO:0000256" key="1">
    <source>
        <dbReference type="ARBA" id="ARBA00023172"/>
    </source>
</evidence>
<accession>A0A380L686</accession>
<dbReference type="CDD" id="cd01189">
    <property type="entry name" value="INT_ICEBs1_C_like"/>
    <property type="match status" value="1"/>
</dbReference>
<dbReference type="InterPro" id="IPR013762">
    <property type="entry name" value="Integrase-like_cat_sf"/>
</dbReference>
<dbReference type="EMBL" id="UHFT01000001">
    <property type="protein sequence ID" value="SUN80983.1"/>
    <property type="molecule type" value="Genomic_DNA"/>
</dbReference>
<reference evidence="3" key="1">
    <citation type="submission" date="2018-06" db="EMBL/GenBank/DDBJ databases">
        <authorList>
            <consortium name="Pathogen Informatics"/>
            <person name="Doyle S."/>
        </authorList>
    </citation>
    <scope>NUCLEOTIDE SEQUENCE [LARGE SCALE GENOMIC DNA]</scope>
    <source>
        <strain evidence="3">NCTC11063</strain>
    </source>
</reference>
<keyword evidence="1" id="KW-0233">DNA recombination</keyword>
<organism evidence="3 4">
    <name type="scientific">Streptococcus milleri</name>
    <dbReference type="NCBI Taxonomy" id="33040"/>
    <lineage>
        <taxon>Bacteria</taxon>
        <taxon>Bacillati</taxon>
        <taxon>Bacillota</taxon>
        <taxon>Bacilli</taxon>
        <taxon>Lactobacillales</taxon>
        <taxon>Streptococcaceae</taxon>
        <taxon>Streptococcus</taxon>
    </lineage>
</organism>
<dbReference type="PROSITE" id="PS51898">
    <property type="entry name" value="TYR_RECOMBINASE"/>
    <property type="match status" value="1"/>
</dbReference>
<dbReference type="Proteomes" id="UP000255236">
    <property type="component" value="Unassembled WGS sequence"/>
</dbReference>
<evidence type="ECO:0000313" key="4">
    <source>
        <dbReference type="Proteomes" id="UP000255236"/>
    </source>
</evidence>
<comment type="caution">
    <text evidence="3">The sequence shown here is derived from an EMBL/GenBank/DDBJ whole genome shotgun (WGS) entry which is preliminary data.</text>
</comment>
<feature type="domain" description="Tyr recombinase" evidence="2">
    <location>
        <begin position="1"/>
        <end position="164"/>
    </location>
</feature>
<sequence>MRLEEVLALNWNDIDFSRNIITVSKSVYFKKGVSYISPPKTKASIRQIGINSKLMNELEVWQYKQYELLKQFSNDDCTDLQLFQSSPVLITKDSIEKYYHDLLKRNSNPKKIRIHDLRHSHASLLINQDEDYLVVKERLGHASITSTIDTYSHLYPSKQIALADKLDSLF</sequence>
<dbReference type="GO" id="GO:0003677">
    <property type="term" value="F:DNA binding"/>
    <property type="evidence" value="ECO:0007669"/>
    <property type="project" value="InterPro"/>
</dbReference>
<dbReference type="InterPro" id="IPR050090">
    <property type="entry name" value="Tyrosine_recombinase_XerCD"/>
</dbReference>
<dbReference type="PANTHER" id="PTHR30349">
    <property type="entry name" value="PHAGE INTEGRASE-RELATED"/>
    <property type="match status" value="1"/>
</dbReference>
<dbReference type="GO" id="GO:0006310">
    <property type="term" value="P:DNA recombination"/>
    <property type="evidence" value="ECO:0007669"/>
    <property type="project" value="UniProtKB-KW"/>
</dbReference>
<gene>
    <name evidence="3" type="primary">int_2</name>
    <name evidence="3" type="ORF">NCTC11063_01712</name>
</gene>
<evidence type="ECO:0000259" key="2">
    <source>
        <dbReference type="PROSITE" id="PS51898"/>
    </source>
</evidence>
<name>A0A380L686_9STRE</name>
<dbReference type="InterPro" id="IPR011010">
    <property type="entry name" value="DNA_brk_join_enz"/>
</dbReference>
<dbReference type="GO" id="GO:0015074">
    <property type="term" value="P:DNA integration"/>
    <property type="evidence" value="ECO:0007669"/>
    <property type="project" value="InterPro"/>
</dbReference>
<keyword evidence="4" id="KW-1185">Reference proteome</keyword>
<dbReference type="PANTHER" id="PTHR30349:SF64">
    <property type="entry name" value="PROPHAGE INTEGRASE INTD-RELATED"/>
    <property type="match status" value="1"/>
</dbReference>
<dbReference type="Gene3D" id="1.10.443.10">
    <property type="entry name" value="Intergrase catalytic core"/>
    <property type="match status" value="1"/>
</dbReference>
<protein>
    <submittedName>
        <fullName evidence="3">Site-specific recombinase, phage integrase family</fullName>
    </submittedName>
</protein>
<dbReference type="AlphaFoldDB" id="A0A380L686"/>
<evidence type="ECO:0000313" key="3">
    <source>
        <dbReference type="EMBL" id="SUN80983.1"/>
    </source>
</evidence>
<dbReference type="Pfam" id="PF00589">
    <property type="entry name" value="Phage_integrase"/>
    <property type="match status" value="1"/>
</dbReference>
<dbReference type="InterPro" id="IPR002104">
    <property type="entry name" value="Integrase_catalytic"/>
</dbReference>
<dbReference type="SUPFAM" id="SSF56349">
    <property type="entry name" value="DNA breaking-rejoining enzymes"/>
    <property type="match status" value="1"/>
</dbReference>
<proteinExistence type="predicted"/>